<name>A0A0C3QTH7_9AGAM</name>
<proteinExistence type="predicted"/>
<sequence>MEPDSKKPLTIAGVAILLVIVVFIKGSPLVRFQVITALFARWRRNQPAHPAVPTNDPTTAHASVRRNWLVIAIFGPPVSISTADVEQARTAPPMQILDPSSSTPSVAYPPPAYIHHHTDDLYTGPIVYSHPLVNNAPGPNGVTVPATLPPAYTSSSSLWGTAPGTSTAN</sequence>
<reference evidence="2" key="2">
    <citation type="submission" date="2015-01" db="EMBL/GenBank/DDBJ databases">
        <title>Evolutionary Origins and Diversification of the Mycorrhizal Mutualists.</title>
        <authorList>
            <consortium name="DOE Joint Genome Institute"/>
            <consortium name="Mycorrhizal Genomics Consortium"/>
            <person name="Kohler A."/>
            <person name="Kuo A."/>
            <person name="Nagy L.G."/>
            <person name="Floudas D."/>
            <person name="Copeland A."/>
            <person name="Barry K.W."/>
            <person name="Cichocki N."/>
            <person name="Veneault-Fourrey C."/>
            <person name="LaButti K."/>
            <person name="Lindquist E.A."/>
            <person name="Lipzen A."/>
            <person name="Lundell T."/>
            <person name="Morin E."/>
            <person name="Murat C."/>
            <person name="Riley R."/>
            <person name="Ohm R."/>
            <person name="Sun H."/>
            <person name="Tunlid A."/>
            <person name="Henrissat B."/>
            <person name="Grigoriev I.V."/>
            <person name="Hibbett D.S."/>
            <person name="Martin F."/>
        </authorList>
    </citation>
    <scope>NUCLEOTIDE SEQUENCE [LARGE SCALE GENOMIC DNA]</scope>
    <source>
        <strain evidence="2">MUT 4182</strain>
    </source>
</reference>
<organism evidence="1 2">
    <name type="scientific">Tulasnella calospora MUT 4182</name>
    <dbReference type="NCBI Taxonomy" id="1051891"/>
    <lineage>
        <taxon>Eukaryota</taxon>
        <taxon>Fungi</taxon>
        <taxon>Dikarya</taxon>
        <taxon>Basidiomycota</taxon>
        <taxon>Agaricomycotina</taxon>
        <taxon>Agaricomycetes</taxon>
        <taxon>Cantharellales</taxon>
        <taxon>Tulasnellaceae</taxon>
        <taxon>Tulasnella</taxon>
    </lineage>
</organism>
<dbReference type="HOGENOM" id="CLU_1579653_0_0_1"/>
<dbReference type="Proteomes" id="UP000054248">
    <property type="component" value="Unassembled WGS sequence"/>
</dbReference>
<dbReference type="AlphaFoldDB" id="A0A0C3QTH7"/>
<protein>
    <submittedName>
        <fullName evidence="1">Uncharacterized protein</fullName>
    </submittedName>
</protein>
<dbReference type="OrthoDB" id="3296069at2759"/>
<dbReference type="EMBL" id="KN822962">
    <property type="protein sequence ID" value="KIO31519.1"/>
    <property type="molecule type" value="Genomic_DNA"/>
</dbReference>
<reference evidence="1 2" key="1">
    <citation type="submission" date="2014-04" db="EMBL/GenBank/DDBJ databases">
        <authorList>
            <consortium name="DOE Joint Genome Institute"/>
            <person name="Kuo A."/>
            <person name="Girlanda M."/>
            <person name="Perotto S."/>
            <person name="Kohler A."/>
            <person name="Nagy L.G."/>
            <person name="Floudas D."/>
            <person name="Copeland A."/>
            <person name="Barry K.W."/>
            <person name="Cichocki N."/>
            <person name="Veneault-Fourrey C."/>
            <person name="LaButti K."/>
            <person name="Lindquist E.A."/>
            <person name="Lipzen A."/>
            <person name="Lundell T."/>
            <person name="Morin E."/>
            <person name="Murat C."/>
            <person name="Sun H."/>
            <person name="Tunlid A."/>
            <person name="Henrissat B."/>
            <person name="Grigoriev I.V."/>
            <person name="Hibbett D.S."/>
            <person name="Martin F."/>
            <person name="Nordberg H.P."/>
            <person name="Cantor M.N."/>
            <person name="Hua S.X."/>
        </authorList>
    </citation>
    <scope>NUCLEOTIDE SEQUENCE [LARGE SCALE GENOMIC DNA]</scope>
    <source>
        <strain evidence="1 2">MUT 4182</strain>
    </source>
</reference>
<keyword evidence="2" id="KW-1185">Reference proteome</keyword>
<accession>A0A0C3QTH7</accession>
<gene>
    <name evidence="1" type="ORF">M407DRAFT_19462</name>
</gene>
<evidence type="ECO:0000313" key="2">
    <source>
        <dbReference type="Proteomes" id="UP000054248"/>
    </source>
</evidence>
<evidence type="ECO:0000313" key="1">
    <source>
        <dbReference type="EMBL" id="KIO31519.1"/>
    </source>
</evidence>